<feature type="region of interest" description="Disordered" evidence="1">
    <location>
        <begin position="23"/>
        <end position="46"/>
    </location>
</feature>
<dbReference type="EMBL" id="ACFC01000001">
    <property type="protein sequence ID" value="EEE09059.1"/>
    <property type="molecule type" value="Genomic_DNA"/>
</dbReference>
<sequence>MRNPAFSHLSPTPLVHRYGPLLRPHDASSSIRGHSKPDRYAQILRI</sequence>
<comment type="caution">
    <text evidence="2">The sequence shown here is derived from an EMBL/GenBank/DDBJ whole genome shotgun (WGS) entry which is preliminary data.</text>
</comment>
<proteinExistence type="predicted"/>
<protein>
    <submittedName>
        <fullName evidence="2">Uncharacterized protein</fullName>
    </submittedName>
</protein>
<organism evidence="2 3">
    <name type="scientific">Burkholderia multivorans CGD2</name>
    <dbReference type="NCBI Taxonomy" id="513052"/>
    <lineage>
        <taxon>Bacteria</taxon>
        <taxon>Pseudomonadati</taxon>
        <taxon>Pseudomonadota</taxon>
        <taxon>Betaproteobacteria</taxon>
        <taxon>Burkholderiales</taxon>
        <taxon>Burkholderiaceae</taxon>
        <taxon>Burkholderia</taxon>
        <taxon>Burkholderia cepacia complex</taxon>
    </lineage>
</organism>
<reference evidence="2 3" key="1">
    <citation type="journal article" date="2012" name="J. Bacteriol.">
        <title>Draft Genome Sequence Determination for Cystic Fibrosis and Chronic Granulomatous Disease Burkholderia multivorans Isolates.</title>
        <authorList>
            <person name="Varga J.J."/>
            <person name="Losada L."/>
            <person name="Zelazny A.M."/>
            <person name="Brinkac L."/>
            <person name="Harkins D."/>
            <person name="Radune D."/>
            <person name="Hostetler J."/>
            <person name="Sampaio E.P."/>
            <person name="Ronning C.M."/>
            <person name="Nierman W.C."/>
            <person name="Greenberg D.E."/>
            <person name="Holland S.M."/>
            <person name="Goldberg J.B."/>
        </authorList>
    </citation>
    <scope>NUCLEOTIDE SEQUENCE [LARGE SCALE GENOMIC DNA]</scope>
    <source>
        <strain evidence="2 3">CGD2</strain>
    </source>
</reference>
<dbReference type="AlphaFoldDB" id="B9BGZ5"/>
<gene>
    <name evidence="2" type="ORF">BURMUCGD2_4431</name>
</gene>
<evidence type="ECO:0000313" key="2">
    <source>
        <dbReference type="EMBL" id="EEE09059.1"/>
    </source>
</evidence>
<evidence type="ECO:0000313" key="3">
    <source>
        <dbReference type="Proteomes" id="UP000004535"/>
    </source>
</evidence>
<name>B9BGZ5_9BURK</name>
<evidence type="ECO:0000256" key="1">
    <source>
        <dbReference type="SAM" id="MobiDB-lite"/>
    </source>
</evidence>
<dbReference type="Proteomes" id="UP000004535">
    <property type="component" value="Unassembled WGS sequence"/>
</dbReference>
<accession>B9BGZ5</accession>